<keyword evidence="1" id="KW-0808">Transferase</keyword>
<dbReference type="PANTHER" id="PTHR12227">
    <property type="entry name" value="GLYCERATE KINASE"/>
    <property type="match status" value="1"/>
</dbReference>
<dbReference type="PANTHER" id="PTHR12227:SF0">
    <property type="entry name" value="GLYCERATE KINASE"/>
    <property type="match status" value="1"/>
</dbReference>
<dbReference type="FunFam" id="3.40.50.10180:FF:000001">
    <property type="entry name" value="Glycerate kinase"/>
    <property type="match status" value="1"/>
</dbReference>
<dbReference type="GO" id="GO:0005524">
    <property type="term" value="F:ATP binding"/>
    <property type="evidence" value="ECO:0007669"/>
    <property type="project" value="UniProtKB-KW"/>
</dbReference>
<dbReference type="OrthoDB" id="9766552at2"/>
<feature type="domain" description="MOFRL" evidence="5">
    <location>
        <begin position="309"/>
        <end position="419"/>
    </location>
</feature>
<evidence type="ECO:0000256" key="3">
    <source>
        <dbReference type="ARBA" id="ARBA00022777"/>
    </source>
</evidence>
<gene>
    <name evidence="7" type="ORF">METUNv1_04002</name>
</gene>
<organism evidence="7 8">
    <name type="scientific">Methyloversatilis universalis (strain ATCC BAA-1314 / DSM 25237 / JCM 13912 / CCUG 52030 / FAM5)</name>
    <dbReference type="NCBI Taxonomy" id="1000565"/>
    <lineage>
        <taxon>Bacteria</taxon>
        <taxon>Pseudomonadati</taxon>
        <taxon>Pseudomonadota</taxon>
        <taxon>Betaproteobacteria</taxon>
        <taxon>Nitrosomonadales</taxon>
        <taxon>Sterolibacteriaceae</taxon>
        <taxon>Methyloversatilis</taxon>
    </lineage>
</organism>
<keyword evidence="4" id="KW-0067">ATP-binding</keyword>
<evidence type="ECO:0000313" key="8">
    <source>
        <dbReference type="Proteomes" id="UP000005019"/>
    </source>
</evidence>
<dbReference type="SUPFAM" id="SSF82544">
    <property type="entry name" value="GckA/TtuD-like"/>
    <property type="match status" value="1"/>
</dbReference>
<dbReference type="Gene3D" id="3.40.1480.10">
    <property type="entry name" value="MOFRL domain"/>
    <property type="match status" value="1"/>
</dbReference>
<dbReference type="STRING" id="1000565.METUNv1_04002"/>
<sequence length="429" mass="44265">MSTPEPKEFLRKLFQAAFDAANPDLCVPANLPPPPKGRTIVVGAGKAAASMALAVEKNWSGELSGLVVTRYGHGAPCQRIEVVEASHPVPDAAGQQAAKRILEKVQGLTEDDLVIALISGGGSALLSAPAEGLTLEDKQAVNRALLASGAAIQEMNCVRKHLSSMKGGRLAQAAFPARVFTLVISDVPGDDPAVVASGPTVPDTTTREDALAIIRRNNIEVPAAVMAWLAKPESETPKAGDPRLARCETRVISTAQASLLAAAEVARAHGVTPLVLGDMIEGESADAGKVLAGIAKACAINGTPVEPPCVLLSGGETTVTLGPIKPGQKPRGGRNSEFLLSLAIALDGMKGIHAVSGDTDGIDGSEDNAGALVTDDTLARARAAGIDARHMLDVHDAYGFFAGTGDLIVTGPTLTNVNDFRAIYVEKKV</sequence>
<dbReference type="Pfam" id="PF05161">
    <property type="entry name" value="MOFRL"/>
    <property type="match status" value="1"/>
</dbReference>
<evidence type="ECO:0000259" key="6">
    <source>
        <dbReference type="Pfam" id="PF13660"/>
    </source>
</evidence>
<keyword evidence="3 7" id="KW-0418">Kinase</keyword>
<evidence type="ECO:0000256" key="2">
    <source>
        <dbReference type="ARBA" id="ARBA00022741"/>
    </source>
</evidence>
<accession>F5RI48</accession>
<dbReference type="InterPro" id="IPR038614">
    <property type="entry name" value="GK_N_sf"/>
</dbReference>
<dbReference type="EMBL" id="AFHG01000059">
    <property type="protein sequence ID" value="EGK70034.1"/>
    <property type="molecule type" value="Genomic_DNA"/>
</dbReference>
<dbReference type="InterPro" id="IPR007835">
    <property type="entry name" value="MOFRL"/>
</dbReference>
<dbReference type="AlphaFoldDB" id="F5RI48"/>
<evidence type="ECO:0000313" key="7">
    <source>
        <dbReference type="EMBL" id="EGK70034.1"/>
    </source>
</evidence>
<dbReference type="Proteomes" id="UP000005019">
    <property type="component" value="Unassembled WGS sequence"/>
</dbReference>
<dbReference type="Gene3D" id="3.40.50.10180">
    <property type="entry name" value="Glycerate kinase, MOFRL-like N-terminal domain"/>
    <property type="match status" value="1"/>
</dbReference>
<keyword evidence="2" id="KW-0547">Nucleotide-binding</keyword>
<dbReference type="InterPro" id="IPR037035">
    <property type="entry name" value="GK-like_C_sf"/>
</dbReference>
<dbReference type="GO" id="GO:0005737">
    <property type="term" value="C:cytoplasm"/>
    <property type="evidence" value="ECO:0007669"/>
    <property type="project" value="TreeGrafter"/>
</dbReference>
<name>F5RI48_METUF</name>
<dbReference type="GO" id="GO:0008887">
    <property type="term" value="F:glycerate kinase activity"/>
    <property type="evidence" value="ECO:0007669"/>
    <property type="project" value="InterPro"/>
</dbReference>
<protein>
    <submittedName>
        <fullName evidence="7">Glycerate kinase</fullName>
    </submittedName>
</protein>
<evidence type="ECO:0000256" key="4">
    <source>
        <dbReference type="ARBA" id="ARBA00022840"/>
    </source>
</evidence>
<dbReference type="Pfam" id="PF13660">
    <property type="entry name" value="DUF4147"/>
    <property type="match status" value="1"/>
</dbReference>
<feature type="domain" description="MOFRL-associated" evidence="6">
    <location>
        <begin position="10"/>
        <end position="229"/>
    </location>
</feature>
<keyword evidence="8" id="KW-1185">Reference proteome</keyword>
<dbReference type="eggNOG" id="COG2379">
    <property type="taxonomic scope" value="Bacteria"/>
</dbReference>
<dbReference type="InterPro" id="IPR039760">
    <property type="entry name" value="MOFRL_protein"/>
</dbReference>
<evidence type="ECO:0000256" key="1">
    <source>
        <dbReference type="ARBA" id="ARBA00022679"/>
    </source>
</evidence>
<reference evidence="7 8" key="1">
    <citation type="journal article" date="2011" name="J. Bacteriol.">
        <title>Genome sequence of Methyloversatilis universalis FAM5T, a methylotrophic representative of the order Rhodocyclales.</title>
        <authorList>
            <person name="Kittichotirat W."/>
            <person name="Good N.M."/>
            <person name="Hall R."/>
            <person name="Bringel F."/>
            <person name="Lajus A."/>
            <person name="Medigue C."/>
            <person name="Smalley N.E."/>
            <person name="Beck D."/>
            <person name="Bumgarner R."/>
            <person name="Vuilleumier S."/>
            <person name="Kalyuzhnaya M.G."/>
        </authorList>
    </citation>
    <scope>NUCLEOTIDE SEQUENCE [LARGE SCALE GENOMIC DNA]</scope>
    <source>
        <strain evidence="8">ATCC BAA-1314 / JCM 13912 / FAM5</strain>
    </source>
</reference>
<proteinExistence type="predicted"/>
<dbReference type="InterPro" id="IPR025286">
    <property type="entry name" value="MOFRL_assoc_dom"/>
</dbReference>
<comment type="caution">
    <text evidence="7">The sequence shown here is derived from an EMBL/GenBank/DDBJ whole genome shotgun (WGS) entry which is preliminary data.</text>
</comment>
<evidence type="ECO:0000259" key="5">
    <source>
        <dbReference type="Pfam" id="PF05161"/>
    </source>
</evidence>
<dbReference type="RefSeq" id="WP_008064830.1">
    <property type="nucleotide sequence ID" value="NZ_AFHG01000059.1"/>
</dbReference>